<dbReference type="GO" id="GO:0016985">
    <property type="term" value="F:mannan endo-1,4-beta-mannosidase activity"/>
    <property type="evidence" value="ECO:0007669"/>
    <property type="project" value="UniProtKB-EC"/>
</dbReference>
<evidence type="ECO:0000313" key="9">
    <source>
        <dbReference type="Proteomes" id="UP001231189"/>
    </source>
</evidence>
<dbReference type="AlphaFoldDB" id="A0AAD8QRE5"/>
<reference evidence="8" key="1">
    <citation type="submission" date="2023-07" db="EMBL/GenBank/DDBJ databases">
        <title>A chromosome-level genome assembly of Lolium multiflorum.</title>
        <authorList>
            <person name="Chen Y."/>
            <person name="Copetti D."/>
            <person name="Kolliker R."/>
            <person name="Studer B."/>
        </authorList>
    </citation>
    <scope>NUCLEOTIDE SEQUENCE</scope>
    <source>
        <strain evidence="8">02402/16</strain>
        <tissue evidence="8">Leaf</tissue>
    </source>
</reference>
<dbReference type="InterPro" id="IPR017853">
    <property type="entry name" value="GH"/>
</dbReference>
<name>A0AAD8QRE5_LOLMU</name>
<evidence type="ECO:0000256" key="3">
    <source>
        <dbReference type="ARBA" id="ARBA00012706"/>
    </source>
</evidence>
<sequence>MALQRERRLYSLLGLLLLLAVLYLNWFPGRDPAAKLKLPVPWLQPRMSFAGRDGTHFVDAATAAPLYFNGWNSYWLLSSRNPALVSEMLRRGRRMGLAVCRTWAFADGGPGALQISPGRFSEAVFQELDYVIYEARRNHIRLILCLVNNLNNFGGKAQYVKWAQAAGANMTNSTDSFFYHPIIKGYYRDYVKAILTRRNSYSGIRYCDEPAIFAWELMNEPRCVSNSSAPHVQAWIKEMAAYVKSLDTNHLVAVGIEGFYGTGMVERLGFNPGDWASSLCSDFIQNSAVKHIDFASVHAYPDSWLPKASMEDKIRYLSSWVDSHLNDSAHILKKPVLFSEVGYMQQHVDSNSTADRDVLLKVVYDKIYNSARKLQAGGGALIWQLMVEGTHMYRDNFSLVARDHPSTYKLIMEHSCRLQMLYKKEGDPGWQCSVPP</sequence>
<accession>A0AAD8QRE5</accession>
<feature type="transmembrane region" description="Helical" evidence="6">
    <location>
        <begin position="9"/>
        <end position="27"/>
    </location>
</feature>
<gene>
    <name evidence="8" type="ORF">QYE76_029567</name>
</gene>
<dbReference type="Pfam" id="PF26410">
    <property type="entry name" value="GH5_mannosidase"/>
    <property type="match status" value="1"/>
</dbReference>
<comment type="similarity">
    <text evidence="2">Belongs to the glycosyl hydrolase 5 (cellulase A) family.</text>
</comment>
<keyword evidence="5" id="KW-0326">Glycosidase</keyword>
<organism evidence="8 9">
    <name type="scientific">Lolium multiflorum</name>
    <name type="common">Italian ryegrass</name>
    <name type="synonym">Lolium perenne subsp. multiflorum</name>
    <dbReference type="NCBI Taxonomy" id="4521"/>
    <lineage>
        <taxon>Eukaryota</taxon>
        <taxon>Viridiplantae</taxon>
        <taxon>Streptophyta</taxon>
        <taxon>Embryophyta</taxon>
        <taxon>Tracheophyta</taxon>
        <taxon>Spermatophyta</taxon>
        <taxon>Magnoliopsida</taxon>
        <taxon>Liliopsida</taxon>
        <taxon>Poales</taxon>
        <taxon>Poaceae</taxon>
        <taxon>BOP clade</taxon>
        <taxon>Pooideae</taxon>
        <taxon>Poodae</taxon>
        <taxon>Poeae</taxon>
        <taxon>Poeae Chloroplast Group 2 (Poeae type)</taxon>
        <taxon>Loliodinae</taxon>
        <taxon>Loliinae</taxon>
        <taxon>Lolium</taxon>
    </lineage>
</organism>
<feature type="domain" description="Glycoside hydrolase family 5" evidence="7">
    <location>
        <begin position="111"/>
        <end position="384"/>
    </location>
</feature>
<evidence type="ECO:0000256" key="2">
    <source>
        <dbReference type="ARBA" id="ARBA00005641"/>
    </source>
</evidence>
<dbReference type="PANTHER" id="PTHR31451:SF51">
    <property type="entry name" value="MANNAN ENDO-1,4-BETA-MANNOSIDASE 6"/>
    <property type="match status" value="1"/>
</dbReference>
<evidence type="ECO:0000256" key="1">
    <source>
        <dbReference type="ARBA" id="ARBA00001678"/>
    </source>
</evidence>
<proteinExistence type="inferred from homology"/>
<keyword evidence="6" id="KW-0812">Transmembrane</keyword>
<dbReference type="EMBL" id="JAUUTY010000007">
    <property type="protein sequence ID" value="KAK1605894.1"/>
    <property type="molecule type" value="Genomic_DNA"/>
</dbReference>
<dbReference type="FunFam" id="3.20.20.80:FF:000012">
    <property type="entry name" value="Mannan endo-1,4-beta-mannosidase 6"/>
    <property type="match status" value="1"/>
</dbReference>
<protein>
    <recommendedName>
        <fullName evidence="3">mannan endo-1,4-beta-mannosidase</fullName>
        <ecNumber evidence="3">3.2.1.78</ecNumber>
    </recommendedName>
</protein>
<keyword evidence="6" id="KW-0472">Membrane</keyword>
<keyword evidence="9" id="KW-1185">Reference proteome</keyword>
<dbReference type="Proteomes" id="UP001231189">
    <property type="component" value="Unassembled WGS sequence"/>
</dbReference>
<dbReference type="EC" id="3.2.1.78" evidence="3"/>
<evidence type="ECO:0000313" key="8">
    <source>
        <dbReference type="EMBL" id="KAK1605894.1"/>
    </source>
</evidence>
<dbReference type="PANTHER" id="PTHR31451">
    <property type="match status" value="1"/>
</dbReference>
<dbReference type="Gene3D" id="3.20.20.80">
    <property type="entry name" value="Glycosidases"/>
    <property type="match status" value="1"/>
</dbReference>
<dbReference type="InterPro" id="IPR001547">
    <property type="entry name" value="Glyco_hydro_5"/>
</dbReference>
<keyword evidence="4" id="KW-0378">Hydrolase</keyword>
<dbReference type="GO" id="GO:0000272">
    <property type="term" value="P:polysaccharide catabolic process"/>
    <property type="evidence" value="ECO:0007669"/>
    <property type="project" value="InterPro"/>
</dbReference>
<evidence type="ECO:0000256" key="5">
    <source>
        <dbReference type="ARBA" id="ARBA00023295"/>
    </source>
</evidence>
<dbReference type="InterPro" id="IPR045053">
    <property type="entry name" value="MAN-like"/>
</dbReference>
<comment type="catalytic activity">
    <reaction evidence="1">
        <text>Random hydrolysis of (1-&gt;4)-beta-D-mannosidic linkages in mannans, galactomannans and glucomannans.</text>
        <dbReference type="EC" id="3.2.1.78"/>
    </reaction>
</comment>
<evidence type="ECO:0000256" key="4">
    <source>
        <dbReference type="ARBA" id="ARBA00022801"/>
    </source>
</evidence>
<keyword evidence="6" id="KW-1133">Transmembrane helix</keyword>
<evidence type="ECO:0000256" key="6">
    <source>
        <dbReference type="SAM" id="Phobius"/>
    </source>
</evidence>
<dbReference type="SUPFAM" id="SSF51445">
    <property type="entry name" value="(Trans)glycosidases"/>
    <property type="match status" value="1"/>
</dbReference>
<evidence type="ECO:0000259" key="7">
    <source>
        <dbReference type="Pfam" id="PF26410"/>
    </source>
</evidence>
<comment type="caution">
    <text evidence="8">The sequence shown here is derived from an EMBL/GenBank/DDBJ whole genome shotgun (WGS) entry which is preliminary data.</text>
</comment>